<evidence type="ECO:0000313" key="8">
    <source>
        <dbReference type="Proteomes" id="UP000705867"/>
    </source>
</evidence>
<dbReference type="GO" id="GO:0015093">
    <property type="term" value="F:ferrous iron transmembrane transporter activity"/>
    <property type="evidence" value="ECO:0007669"/>
    <property type="project" value="TreeGrafter"/>
</dbReference>
<evidence type="ECO:0000313" key="7">
    <source>
        <dbReference type="EMBL" id="MBZ0154633.1"/>
    </source>
</evidence>
<evidence type="ECO:0000256" key="2">
    <source>
        <dbReference type="ARBA" id="ARBA00008333"/>
    </source>
</evidence>
<evidence type="ECO:0000256" key="5">
    <source>
        <dbReference type="ARBA" id="ARBA00023136"/>
    </source>
</evidence>
<feature type="transmembrane region" description="Helical" evidence="6">
    <location>
        <begin position="501"/>
        <end position="518"/>
    </location>
</feature>
<keyword evidence="5 6" id="KW-0472">Membrane</keyword>
<sequence>MGRAASLIRILSVILALALAGAINTAQGEEKLNYRSMIDEVGSLLNEALSLYKKGNSGEAKQKAQAAYFEVYENLEGPIRINISAKKNVELEEEFIAIRTMIVAGEPAAAVEKRINGFMSELRSLIPELEGGVELVAEASNDTKQQGKDTGSGAGAEPIEPVWLQAFENIRSGLGKALDAYRRGDPKRAAELVIQTQFDEYKNSLLETAVRRHISQKKDFENNAGFSEIAGLIQRGDAPNQVETRISGLIKELRADLPGLPVVDRAVSKKLAERSAAKEEPEKDWSRVTADLFREIDKAIALYEKGETKNAVSLMQDTYFDVFEASGMEAKIGARDPDFKAALEGHFSMIIGRMKKGVPAGEMEGSLAAMRTDFERAVALLGKGKDSPVALFFYSLMIILREGIEAILIITAIIAYLVKTGNNDKLRAIYNGCISALVLSVITAVLVKWVFKTSAASQEVLEGAAMLLASVVLFSVSYWLVAKAEAQKWMAYIKGKVSDSLSSGSLKALWFAAFLAVYREGAETVLFYQALASGSAGSGVTAIAAGFVLGCVLLGVLYLGMRYGAVKLPIRPFFLCTGALLYYMAFVFAGKGMMELIEGKLFEPSLISWIPVVPFLGVYPYVQTLIPQLVIILAAVAGLAVLVKRKGVPVKEAPNG</sequence>
<dbReference type="InterPro" id="IPR004923">
    <property type="entry name" value="FTR1/Fip1/EfeU"/>
</dbReference>
<dbReference type="Pfam" id="PF03239">
    <property type="entry name" value="FTR1"/>
    <property type="match status" value="1"/>
</dbReference>
<name>A0A953J1P7_9BACT</name>
<feature type="transmembrane region" description="Helical" evidence="6">
    <location>
        <begin position="463"/>
        <end position="481"/>
    </location>
</feature>
<organism evidence="7 8">
    <name type="scientific">Candidatus Nitrobium versatile</name>
    <dbReference type="NCBI Taxonomy" id="2884831"/>
    <lineage>
        <taxon>Bacteria</taxon>
        <taxon>Pseudomonadati</taxon>
        <taxon>Nitrospirota</taxon>
        <taxon>Nitrospiria</taxon>
        <taxon>Nitrospirales</taxon>
        <taxon>Nitrospiraceae</taxon>
        <taxon>Candidatus Nitrobium</taxon>
    </lineage>
</organism>
<dbReference type="GO" id="GO:0033573">
    <property type="term" value="C:high-affinity iron permease complex"/>
    <property type="evidence" value="ECO:0007669"/>
    <property type="project" value="InterPro"/>
</dbReference>
<feature type="transmembrane region" description="Helical" evidence="6">
    <location>
        <begin position="538"/>
        <end position="561"/>
    </location>
</feature>
<dbReference type="PANTHER" id="PTHR31632">
    <property type="entry name" value="IRON TRANSPORTER FTH1"/>
    <property type="match status" value="1"/>
</dbReference>
<feature type="transmembrane region" description="Helical" evidence="6">
    <location>
        <begin position="625"/>
        <end position="643"/>
    </location>
</feature>
<dbReference type="EMBL" id="JAIOIV010000004">
    <property type="protein sequence ID" value="MBZ0154633.1"/>
    <property type="molecule type" value="Genomic_DNA"/>
</dbReference>
<keyword evidence="3 6" id="KW-0812">Transmembrane</keyword>
<feature type="transmembrane region" description="Helical" evidence="6">
    <location>
        <begin position="391"/>
        <end position="417"/>
    </location>
</feature>
<accession>A0A953J1P7</accession>
<comment type="subcellular location">
    <subcellularLocation>
        <location evidence="1">Membrane</location>
        <topology evidence="1">Multi-pass membrane protein</topology>
    </subcellularLocation>
</comment>
<feature type="transmembrane region" description="Helical" evidence="6">
    <location>
        <begin position="573"/>
        <end position="594"/>
    </location>
</feature>
<reference evidence="7" key="2">
    <citation type="submission" date="2021-08" db="EMBL/GenBank/DDBJ databases">
        <authorList>
            <person name="Dalcin Martins P."/>
        </authorList>
    </citation>
    <scope>NUCLEOTIDE SEQUENCE</scope>
    <source>
        <strain evidence="7">MAG_39</strain>
    </source>
</reference>
<comment type="caution">
    <text evidence="7">The sequence shown here is derived from an EMBL/GenBank/DDBJ whole genome shotgun (WGS) entry which is preliminary data.</text>
</comment>
<evidence type="ECO:0000256" key="4">
    <source>
        <dbReference type="ARBA" id="ARBA00022989"/>
    </source>
</evidence>
<keyword evidence="4 6" id="KW-1133">Transmembrane helix</keyword>
<gene>
    <name evidence="7" type="ORF">K8I29_00270</name>
</gene>
<feature type="transmembrane region" description="Helical" evidence="6">
    <location>
        <begin position="429"/>
        <end position="451"/>
    </location>
</feature>
<evidence type="ECO:0000256" key="6">
    <source>
        <dbReference type="SAM" id="Phobius"/>
    </source>
</evidence>
<evidence type="ECO:0000256" key="1">
    <source>
        <dbReference type="ARBA" id="ARBA00004141"/>
    </source>
</evidence>
<dbReference type="AlphaFoldDB" id="A0A953J1P7"/>
<proteinExistence type="inferred from homology"/>
<comment type="similarity">
    <text evidence="2">Belongs to the oxidase-dependent Fe transporter (OFeT) (TC 9.A.10.1) family.</text>
</comment>
<reference evidence="7" key="1">
    <citation type="journal article" date="2021" name="bioRxiv">
        <title>Unraveling nitrogen, sulfur and carbon metabolic pathways and microbial community transcriptional responses to substrate deprivation and toxicity stresses in a bioreactor mimicking anoxic brackish coastal sediment conditions.</title>
        <authorList>
            <person name="Martins P.D."/>
            <person name="Echeveste M.J."/>
            <person name="Arshad A."/>
            <person name="Kurth J."/>
            <person name="Ouboter H."/>
            <person name="Jetten M.S.M."/>
            <person name="Welte C.U."/>
        </authorList>
    </citation>
    <scope>NUCLEOTIDE SEQUENCE</scope>
    <source>
        <strain evidence="7">MAG_39</strain>
    </source>
</reference>
<dbReference type="PANTHER" id="PTHR31632:SF2">
    <property type="entry name" value="PLASMA MEMBRANE IRON PERMEASE"/>
    <property type="match status" value="1"/>
</dbReference>
<evidence type="ECO:0000256" key="3">
    <source>
        <dbReference type="ARBA" id="ARBA00022692"/>
    </source>
</evidence>
<protein>
    <submittedName>
        <fullName evidence="7">FTR1 family iron permease</fullName>
    </submittedName>
</protein>
<dbReference type="Proteomes" id="UP000705867">
    <property type="component" value="Unassembled WGS sequence"/>
</dbReference>